<sequence length="546" mass="58663">MTRPTTLAMNGMVTSPHYLASQSGLRILRQGGNAVEAAIAAAATVAVVYPQANSIGGDNFWLISRDGQPAPLALNASGRSGSKATLAHYREQGVSSIPARGYLAANTVPGAVSGWEAAYQHSIEKLDGRIAWSELLEDAVGYARNGVPVSSHQDLRGLVDFNTADKSFGNLQRFPEMKRHFCKPDGSPLRAGDVMRLSDLSATLEAISREGAKAFYKGDIAKTITAELLDNGGVLTREDFAAHRADWVDPISVPYRDYTAFNLPPNTQGMAALGILNILNNFDLTRIEDGSAGFYHLMAEAVKAAFADRDEWLTDPTFVDIPLDRLLSKAHGKAQADKIKQSTSAESSASVIRGGDTVWIGVVDKQGNSVSLIQSICDGFGSGIMPAGTGVHLQNRGKYFVLDETSANRLQPRKRCFHTLIAGMLFKDGAPELVYGTMGGEGQPQTQAAIVARIIDYKMSPQQAIEAPRWLQGRMLDLSQPGTQLNLEGRVRDDVVLELMRLGHRINLTPDYSDIMGHAGAIVIDRKTGVMKGGADPRGDGAAVGF</sequence>
<comment type="PTM">
    <text evidence="6">Cleaved by autocatalysis into a large and a small subunit.</text>
</comment>
<comment type="pathway">
    <text evidence="6">Sulfur metabolism; glutathione metabolism.</text>
</comment>
<dbReference type="EC" id="3.4.19.13" evidence="6"/>
<accession>A0A1H2BDC6</accession>
<comment type="catalytic activity">
    <reaction evidence="1 6">
        <text>an S-substituted glutathione + H2O = an S-substituted L-cysteinylglycine + L-glutamate</text>
        <dbReference type="Rhea" id="RHEA:59468"/>
        <dbReference type="ChEBI" id="CHEBI:15377"/>
        <dbReference type="ChEBI" id="CHEBI:29985"/>
        <dbReference type="ChEBI" id="CHEBI:90779"/>
        <dbReference type="ChEBI" id="CHEBI:143103"/>
        <dbReference type="EC" id="3.4.19.13"/>
    </reaction>
</comment>
<organism evidence="7 8">
    <name type="scientific">Bradyrhizobium canariense</name>
    <dbReference type="NCBI Taxonomy" id="255045"/>
    <lineage>
        <taxon>Bacteria</taxon>
        <taxon>Pseudomonadati</taxon>
        <taxon>Pseudomonadota</taxon>
        <taxon>Alphaproteobacteria</taxon>
        <taxon>Hyphomicrobiales</taxon>
        <taxon>Nitrobacteraceae</taxon>
        <taxon>Bradyrhizobium</taxon>
    </lineage>
</organism>
<dbReference type="GO" id="GO:0006750">
    <property type="term" value="P:glutathione biosynthetic process"/>
    <property type="evidence" value="ECO:0007669"/>
    <property type="project" value="UniProtKB-KW"/>
</dbReference>
<proteinExistence type="inferred from homology"/>
<dbReference type="GO" id="GO:0036374">
    <property type="term" value="F:glutathione hydrolase activity"/>
    <property type="evidence" value="ECO:0007669"/>
    <property type="project" value="UniProtKB-UniRule"/>
</dbReference>
<dbReference type="GO" id="GO:0006751">
    <property type="term" value="P:glutathione catabolic process"/>
    <property type="evidence" value="ECO:0007669"/>
    <property type="project" value="UniProtKB-UniRule"/>
</dbReference>
<evidence type="ECO:0000313" key="8">
    <source>
        <dbReference type="Proteomes" id="UP000243904"/>
    </source>
</evidence>
<gene>
    <name evidence="7" type="ORF">SAMN05444158_7062</name>
</gene>
<comment type="catalytic activity">
    <reaction evidence="3 6">
        <text>an N-terminal (5-L-glutamyl)-[peptide] + an alpha-amino acid = 5-L-glutamyl amino acid + an N-terminal L-alpha-aminoacyl-[peptide]</text>
        <dbReference type="Rhea" id="RHEA:23904"/>
        <dbReference type="Rhea" id="RHEA-COMP:9780"/>
        <dbReference type="Rhea" id="RHEA-COMP:9795"/>
        <dbReference type="ChEBI" id="CHEBI:77644"/>
        <dbReference type="ChEBI" id="CHEBI:78597"/>
        <dbReference type="ChEBI" id="CHEBI:78599"/>
        <dbReference type="ChEBI" id="CHEBI:78608"/>
        <dbReference type="EC" id="2.3.2.2"/>
    </reaction>
</comment>
<evidence type="ECO:0000256" key="3">
    <source>
        <dbReference type="ARBA" id="ARBA00047417"/>
    </source>
</evidence>
<evidence type="ECO:0000256" key="6">
    <source>
        <dbReference type="RuleBase" id="RU368036"/>
    </source>
</evidence>
<dbReference type="GO" id="GO:0103068">
    <property type="term" value="F:leukotriene C4 gamma-glutamyl transferase activity"/>
    <property type="evidence" value="ECO:0007669"/>
    <property type="project" value="UniProtKB-EC"/>
</dbReference>
<dbReference type="Gene3D" id="1.10.246.130">
    <property type="match status" value="1"/>
</dbReference>
<dbReference type="RefSeq" id="WP_244548895.1">
    <property type="nucleotide sequence ID" value="NZ_LT629750.1"/>
</dbReference>
<dbReference type="InterPro" id="IPR052896">
    <property type="entry name" value="GGT-like_enzyme"/>
</dbReference>
<feature type="active site" description="Nucleophile" evidence="4">
    <location>
        <position position="357"/>
    </location>
</feature>
<dbReference type="SUPFAM" id="SSF56235">
    <property type="entry name" value="N-terminal nucleophile aminohydrolases (Ntn hydrolases)"/>
    <property type="match status" value="1"/>
</dbReference>
<dbReference type="NCBIfam" id="TIGR00066">
    <property type="entry name" value="g_glut_trans"/>
    <property type="match status" value="1"/>
</dbReference>
<dbReference type="UniPathway" id="UPA00204"/>
<dbReference type="EMBL" id="LT629750">
    <property type="protein sequence ID" value="SDT56310.1"/>
    <property type="molecule type" value="Genomic_DNA"/>
</dbReference>
<keyword evidence="6" id="KW-0808">Transferase</keyword>
<evidence type="ECO:0000256" key="2">
    <source>
        <dbReference type="ARBA" id="ARBA00001089"/>
    </source>
</evidence>
<evidence type="ECO:0000313" key="7">
    <source>
        <dbReference type="EMBL" id="SDT56310.1"/>
    </source>
</evidence>
<dbReference type="InterPro" id="IPR000101">
    <property type="entry name" value="GGT_peptidase"/>
</dbReference>
<comment type="subunit">
    <text evidence="6">This enzyme consists of two polypeptide chains, which are synthesized in precursor form from a single polypeptide.</text>
</comment>
<dbReference type="EC" id="2.3.2.2" evidence="6"/>
<keyword evidence="6" id="KW-0012">Acyltransferase</keyword>
<dbReference type="InterPro" id="IPR043137">
    <property type="entry name" value="GGT_ssub_C"/>
</dbReference>
<dbReference type="InterPro" id="IPR029055">
    <property type="entry name" value="Ntn_hydrolases_N"/>
</dbReference>
<feature type="binding site" evidence="5">
    <location>
        <position position="440"/>
    </location>
    <ligand>
        <name>L-glutamate</name>
        <dbReference type="ChEBI" id="CHEBI:29985"/>
    </ligand>
</feature>
<dbReference type="PANTHER" id="PTHR43881">
    <property type="entry name" value="GAMMA-GLUTAMYLTRANSPEPTIDASE (AFU_ORTHOLOGUE AFUA_4G13580)"/>
    <property type="match status" value="1"/>
</dbReference>
<name>A0A1H2BDC6_9BRAD</name>
<keyword evidence="6 7" id="KW-0378">Hydrolase</keyword>
<dbReference type="Pfam" id="PF01019">
    <property type="entry name" value="G_glu_transpept"/>
    <property type="match status" value="1"/>
</dbReference>
<comment type="catalytic activity">
    <reaction evidence="2 6">
        <text>glutathione + H2O = L-cysteinylglycine + L-glutamate</text>
        <dbReference type="Rhea" id="RHEA:28807"/>
        <dbReference type="ChEBI" id="CHEBI:15377"/>
        <dbReference type="ChEBI" id="CHEBI:29985"/>
        <dbReference type="ChEBI" id="CHEBI:57925"/>
        <dbReference type="ChEBI" id="CHEBI:61694"/>
        <dbReference type="EC" id="3.4.19.13"/>
    </reaction>
</comment>
<dbReference type="PRINTS" id="PR01210">
    <property type="entry name" value="GGTRANSPTASE"/>
</dbReference>
<dbReference type="AlphaFoldDB" id="A0A1H2BDC6"/>
<protein>
    <recommendedName>
        <fullName evidence="6">Glutathione hydrolase proenzyme</fullName>
        <ecNumber evidence="6">2.3.2.2</ecNumber>
        <ecNumber evidence="6">3.4.19.13</ecNumber>
    </recommendedName>
    <component>
        <recommendedName>
            <fullName evidence="6">Glutathione hydrolase large chain</fullName>
        </recommendedName>
    </component>
    <component>
        <recommendedName>
            <fullName evidence="6">Glutathione hydrolase small chain</fullName>
        </recommendedName>
    </component>
</protein>
<evidence type="ECO:0000256" key="4">
    <source>
        <dbReference type="PIRSR" id="PIRSR600101-1"/>
    </source>
</evidence>
<dbReference type="Proteomes" id="UP000243904">
    <property type="component" value="Chromosome I"/>
</dbReference>
<dbReference type="InterPro" id="IPR043138">
    <property type="entry name" value="GGT_lsub"/>
</dbReference>
<dbReference type="PANTHER" id="PTHR43881:SF5">
    <property type="entry name" value="GAMMA-GLUTAMYLTRANSPEPTIDASE"/>
    <property type="match status" value="1"/>
</dbReference>
<reference evidence="8" key="1">
    <citation type="submission" date="2016-10" db="EMBL/GenBank/DDBJ databases">
        <authorList>
            <person name="Varghese N."/>
            <person name="Submissions S."/>
        </authorList>
    </citation>
    <scope>NUCLEOTIDE SEQUENCE [LARGE SCALE GENOMIC DNA]</scope>
    <source>
        <strain evidence="8">GAS369</strain>
    </source>
</reference>
<keyword evidence="8" id="KW-1185">Reference proteome</keyword>
<comment type="similarity">
    <text evidence="6">Belongs to the gamma-glutamyltransferase family.</text>
</comment>
<dbReference type="Gene3D" id="3.60.20.40">
    <property type="match status" value="1"/>
</dbReference>
<evidence type="ECO:0000256" key="5">
    <source>
        <dbReference type="PIRSR" id="PIRSR600101-2"/>
    </source>
</evidence>
<evidence type="ECO:0000256" key="1">
    <source>
        <dbReference type="ARBA" id="ARBA00001049"/>
    </source>
</evidence>
<keyword evidence="6" id="KW-0317">Glutathione biosynthesis</keyword>
<keyword evidence="6" id="KW-0865">Zymogen</keyword>